<gene>
    <name evidence="3" type="ORF">LZZ85_14185</name>
</gene>
<dbReference type="Proteomes" id="UP001165367">
    <property type="component" value="Unassembled WGS sequence"/>
</dbReference>
<feature type="signal peptide" evidence="1">
    <location>
        <begin position="1"/>
        <end position="18"/>
    </location>
</feature>
<keyword evidence="1" id="KW-0732">Signal</keyword>
<name>A0ABS9KT18_9BACT</name>
<organism evidence="3 4">
    <name type="scientific">Terrimonas ginsenosidimutans</name>
    <dbReference type="NCBI Taxonomy" id="2908004"/>
    <lineage>
        <taxon>Bacteria</taxon>
        <taxon>Pseudomonadati</taxon>
        <taxon>Bacteroidota</taxon>
        <taxon>Chitinophagia</taxon>
        <taxon>Chitinophagales</taxon>
        <taxon>Chitinophagaceae</taxon>
        <taxon>Terrimonas</taxon>
    </lineage>
</organism>
<dbReference type="SUPFAM" id="SSF48452">
    <property type="entry name" value="TPR-like"/>
    <property type="match status" value="2"/>
</dbReference>
<comment type="caution">
    <text evidence="3">The sequence shown here is derived from an EMBL/GenBank/DDBJ whole genome shotgun (WGS) entry which is preliminary data.</text>
</comment>
<dbReference type="RefSeq" id="WP_237873019.1">
    <property type="nucleotide sequence ID" value="NZ_JAKLTR010000008.1"/>
</dbReference>
<protein>
    <submittedName>
        <fullName evidence="3">DUF5107 domain-containing protein</fullName>
    </submittedName>
</protein>
<feature type="domain" description="DUF5107" evidence="2">
    <location>
        <begin position="45"/>
        <end position="352"/>
    </location>
</feature>
<evidence type="ECO:0000256" key="1">
    <source>
        <dbReference type="SAM" id="SignalP"/>
    </source>
</evidence>
<dbReference type="InterPro" id="IPR011990">
    <property type="entry name" value="TPR-like_helical_dom_sf"/>
</dbReference>
<dbReference type="InterPro" id="IPR019734">
    <property type="entry name" value="TPR_rpt"/>
</dbReference>
<dbReference type="SMART" id="SM00028">
    <property type="entry name" value="TPR"/>
    <property type="match status" value="3"/>
</dbReference>
<dbReference type="InterPro" id="IPR033396">
    <property type="entry name" value="DUF5107"/>
</dbReference>
<keyword evidence="4" id="KW-1185">Reference proteome</keyword>
<proteinExistence type="predicted"/>
<evidence type="ECO:0000313" key="3">
    <source>
        <dbReference type="EMBL" id="MCG2615444.1"/>
    </source>
</evidence>
<dbReference type="Pfam" id="PF17128">
    <property type="entry name" value="DUF5107"/>
    <property type="match status" value="1"/>
</dbReference>
<evidence type="ECO:0000313" key="4">
    <source>
        <dbReference type="Proteomes" id="UP001165367"/>
    </source>
</evidence>
<accession>A0ABS9KT18</accession>
<reference evidence="3" key="1">
    <citation type="submission" date="2022-01" db="EMBL/GenBank/DDBJ databases">
        <authorList>
            <person name="Jo J.-H."/>
            <person name="Im W.-T."/>
        </authorList>
    </citation>
    <scope>NUCLEOTIDE SEQUENCE</scope>
    <source>
        <strain evidence="3">NA20</strain>
    </source>
</reference>
<dbReference type="Gene3D" id="1.25.40.10">
    <property type="entry name" value="Tetratricopeptide repeat domain"/>
    <property type="match status" value="3"/>
</dbReference>
<evidence type="ECO:0000259" key="2">
    <source>
        <dbReference type="Pfam" id="PF17128"/>
    </source>
</evidence>
<dbReference type="EMBL" id="JAKLTR010000008">
    <property type="protein sequence ID" value="MCG2615444.1"/>
    <property type="molecule type" value="Genomic_DNA"/>
</dbReference>
<sequence length="1041" mass="118660">MKISLLAASCLFSLITFSQNPGTIKEYKKTFTTYPFSDPSPVPMLNQVYPYFRYDGFTAKSIQREWKVVELQNDYLTLLILPEIGGKIWTAIERSTNRPFIYYNQVVKFRDIAMRGPWTSGGLEANYGIIGHTPNCATPVDYRTIKDEDGTVTCVIGALDLLTRSNWRLEIRLEKDKAFFTTQSFWYNGTPIEQPYYHWMNAGLKTSGDLEFVLPGNQFIGHDGSSSSWPINSVNGKNQAKYDQNDFGGYKSYHVFGEYADFAGAYWHKDSMGMIRYSTHDDKAGKKVWVWGQSRQGMIWEKLLTDNDGQYVELQSGRAYNQAEEGSSLTPFKQIGLFPYGTEVWKEYWYPVLKTKGIAQATEYGALNIKTEDEWLKIYFSPVQPINDTLTVFQEGTIVFKKYLALKPLQSFIDSVQLNDAKINKITASIGKARLRYNGDPAANLLARPAQATPAIDWNSSQGLYLLAKEAMNEKKFPLAEEKLLAALQLDSSNLPALVCMSELLFRNMRYEEALAIAKKILGMDTYHPAGNYYYGLINLKLNKITDAKDGFDLATLSPVYRGQAYTELIRLYFAEGNYERAGLYASRALAANIYNMEALQLQAMVCRYQGDKVQAGKILQTIDAYDKLNHFTRFEKYYQNPDHNNQVAFTSLIRNELPVETFLELAIWYYNAGCIKEAIALLDISPASAETSYWLNFLKGSVIDYTSIDKLPAFPFRSETGWVLEQLIRKDGHWLPRYHLALIYKDRNRVSEARRLLLDCGQQPTIAAFYAVRAAILEKTDQAKAEADLKNAGSLDPHWRYGRLLADFYLGSYQYEKALQVSKSYHEKDKGNYIIALLHAKSLLHNKRYNEADKVLANVLVLPFENATESRELYREAKLMQAIDHINAKKYQPALRFIREAGVWPENLGTGKPYDADIDTRLEEMLTVLSLRGKSGKAAASHSLGNIIDKTNSINAASRNIRPENVLIAAIAMEQMQGHDKALAWLNNVSDSKLSPSLFQWMKSVFERRAALPLDDQYRSPNTRILERVIQLYYDQVNQR</sequence>
<feature type="chain" id="PRO_5046152157" evidence="1">
    <location>
        <begin position="19"/>
        <end position="1041"/>
    </location>
</feature>